<comment type="caution">
    <text evidence="7">The sequence shown here is derived from an EMBL/GenBank/DDBJ whole genome shotgun (WGS) entry which is preliminary data.</text>
</comment>
<dbReference type="InterPro" id="IPR013177">
    <property type="entry name" value="Ribosomal_mS38_C"/>
</dbReference>
<proteinExistence type="inferred from homology"/>
<evidence type="ECO:0000259" key="6">
    <source>
        <dbReference type="SMART" id="SM01155"/>
    </source>
</evidence>
<keyword evidence="8" id="KW-1185">Reference proteome</keyword>
<gene>
    <name evidence="7" type="ORF">HU200_039522</name>
</gene>
<name>A0A835BMC7_9POAL</name>
<evidence type="ECO:0000313" key="7">
    <source>
        <dbReference type="EMBL" id="KAF8692690.1"/>
    </source>
</evidence>
<dbReference type="Pfam" id="PF08213">
    <property type="entry name" value="COX24_C"/>
    <property type="match status" value="1"/>
</dbReference>
<feature type="domain" description="Ribosomal protein mS38 C-terminal" evidence="6">
    <location>
        <begin position="143"/>
        <end position="170"/>
    </location>
</feature>
<evidence type="ECO:0000256" key="1">
    <source>
        <dbReference type="ARBA" id="ARBA00004173"/>
    </source>
</evidence>
<comment type="similarity">
    <text evidence="3">Belongs to the mitochondrion-specific ribosomal protein mS38 family.</text>
</comment>
<feature type="compositionally biased region" description="Polar residues" evidence="5">
    <location>
        <begin position="14"/>
        <end position="38"/>
    </location>
</feature>
<dbReference type="Proteomes" id="UP000636709">
    <property type="component" value="Unassembled WGS sequence"/>
</dbReference>
<dbReference type="SMART" id="SM01155">
    <property type="entry name" value="DUF1713"/>
    <property type="match status" value="1"/>
</dbReference>
<dbReference type="AlphaFoldDB" id="A0A835BMC7"/>
<dbReference type="PANTHER" id="PTHR32035">
    <property type="entry name" value="AURORA KINASE A-INTERACTING PROTEIN"/>
    <property type="match status" value="1"/>
</dbReference>
<accession>A0A835BMC7</accession>
<dbReference type="EMBL" id="JACEFO010001934">
    <property type="protein sequence ID" value="KAF8692690.1"/>
    <property type="molecule type" value="Genomic_DNA"/>
</dbReference>
<protein>
    <recommendedName>
        <fullName evidence="4">Small ribosomal subunit protein mS38</fullName>
    </recommendedName>
</protein>
<feature type="region of interest" description="Disordered" evidence="5">
    <location>
        <begin position="1"/>
        <end position="45"/>
    </location>
</feature>
<comment type="subcellular location">
    <subcellularLocation>
        <location evidence="1">Mitochondrion</location>
    </subcellularLocation>
</comment>
<evidence type="ECO:0000256" key="2">
    <source>
        <dbReference type="ARBA" id="ARBA00023128"/>
    </source>
</evidence>
<dbReference type="PANTHER" id="PTHR32035:SF3">
    <property type="entry name" value="SMALL RIBOSOMAL SUBUNIT PROTEIN MS38"/>
    <property type="match status" value="1"/>
</dbReference>
<dbReference type="OrthoDB" id="691058at2759"/>
<reference evidence="7" key="1">
    <citation type="submission" date="2020-07" db="EMBL/GenBank/DDBJ databases">
        <title>Genome sequence and genetic diversity analysis of an under-domesticated orphan crop, white fonio (Digitaria exilis).</title>
        <authorList>
            <person name="Bennetzen J.L."/>
            <person name="Chen S."/>
            <person name="Ma X."/>
            <person name="Wang X."/>
            <person name="Yssel A.E.J."/>
            <person name="Chaluvadi S.R."/>
            <person name="Johnson M."/>
            <person name="Gangashetty P."/>
            <person name="Hamidou F."/>
            <person name="Sanogo M.D."/>
            <person name="Zwaenepoel A."/>
            <person name="Wallace J."/>
            <person name="Van De Peer Y."/>
            <person name="Van Deynze A."/>
        </authorList>
    </citation>
    <scope>NUCLEOTIDE SEQUENCE</scope>
    <source>
        <tissue evidence="7">Leaves</tissue>
    </source>
</reference>
<feature type="compositionally biased region" description="Pro residues" evidence="5">
    <location>
        <begin position="83"/>
        <end position="93"/>
    </location>
</feature>
<evidence type="ECO:0000313" key="8">
    <source>
        <dbReference type="Proteomes" id="UP000636709"/>
    </source>
</evidence>
<feature type="region of interest" description="Disordered" evidence="5">
    <location>
        <begin position="144"/>
        <end position="171"/>
    </location>
</feature>
<evidence type="ECO:0000256" key="4">
    <source>
        <dbReference type="ARBA" id="ARBA00035682"/>
    </source>
</evidence>
<evidence type="ECO:0000256" key="3">
    <source>
        <dbReference type="ARBA" id="ARBA00035647"/>
    </source>
</evidence>
<sequence>MDTSQAHPAAPFTLSPNQADNTSVSPANLSIPNETLPSFSRPPPMAAAAAPLRRLLLRLRDPPPLPFNTLLSRLPPQLQEVPTPIPAPPPLPASAPARGTPPASLRDALLSFHPGLQIHPCLDPIGDAPAIEEGGGGEAAEVWADSVKKKRKRKMNKHKLRKLRKRLRRQT</sequence>
<organism evidence="7 8">
    <name type="scientific">Digitaria exilis</name>
    <dbReference type="NCBI Taxonomy" id="1010633"/>
    <lineage>
        <taxon>Eukaryota</taxon>
        <taxon>Viridiplantae</taxon>
        <taxon>Streptophyta</taxon>
        <taxon>Embryophyta</taxon>
        <taxon>Tracheophyta</taxon>
        <taxon>Spermatophyta</taxon>
        <taxon>Magnoliopsida</taxon>
        <taxon>Liliopsida</taxon>
        <taxon>Poales</taxon>
        <taxon>Poaceae</taxon>
        <taxon>PACMAD clade</taxon>
        <taxon>Panicoideae</taxon>
        <taxon>Panicodae</taxon>
        <taxon>Paniceae</taxon>
        <taxon>Anthephorinae</taxon>
        <taxon>Digitaria</taxon>
    </lineage>
</organism>
<dbReference type="GO" id="GO:0005739">
    <property type="term" value="C:mitochondrion"/>
    <property type="evidence" value="ECO:0007669"/>
    <property type="project" value="UniProtKB-SubCell"/>
</dbReference>
<feature type="compositionally biased region" description="Basic residues" evidence="5">
    <location>
        <begin position="148"/>
        <end position="171"/>
    </location>
</feature>
<evidence type="ECO:0000256" key="5">
    <source>
        <dbReference type="SAM" id="MobiDB-lite"/>
    </source>
</evidence>
<keyword evidence="2" id="KW-0496">Mitochondrion</keyword>
<feature type="region of interest" description="Disordered" evidence="5">
    <location>
        <begin position="78"/>
        <end position="105"/>
    </location>
</feature>